<dbReference type="Pfam" id="PF09863">
    <property type="entry name" value="DUF2090"/>
    <property type="match status" value="1"/>
</dbReference>
<organism evidence="8 9">
    <name type="scientific">Sphingomonas parapaucimobilis NBRC 15100</name>
    <dbReference type="NCBI Taxonomy" id="1219049"/>
    <lineage>
        <taxon>Bacteria</taxon>
        <taxon>Pseudomonadati</taxon>
        <taxon>Pseudomonadota</taxon>
        <taxon>Alphaproteobacteria</taxon>
        <taxon>Sphingomonadales</taxon>
        <taxon>Sphingomonadaceae</taxon>
        <taxon>Sphingomonas</taxon>
    </lineage>
</organism>
<evidence type="ECO:0000313" key="9">
    <source>
        <dbReference type="Proteomes" id="UP000032305"/>
    </source>
</evidence>
<dbReference type="InterPro" id="IPR018659">
    <property type="entry name" value="DUF2090"/>
</dbReference>
<dbReference type="InterPro" id="IPR050306">
    <property type="entry name" value="PfkB_Carbo_kinase"/>
</dbReference>
<dbReference type="NCBIfam" id="TIGR04382">
    <property type="entry name" value="myo_inos_iolC_N"/>
    <property type="match status" value="1"/>
</dbReference>
<dbReference type="Gene3D" id="3.20.20.70">
    <property type="entry name" value="Aldolase class I"/>
    <property type="match status" value="1"/>
</dbReference>
<dbReference type="eggNOG" id="COG3892">
    <property type="taxonomic scope" value="Bacteria"/>
</dbReference>
<evidence type="ECO:0000256" key="5">
    <source>
        <dbReference type="ARBA" id="ARBA00022840"/>
    </source>
</evidence>
<dbReference type="CDD" id="cd01166">
    <property type="entry name" value="KdgK"/>
    <property type="match status" value="1"/>
</dbReference>
<dbReference type="InterPro" id="IPR023314">
    <property type="entry name" value="Myo_inos_IolC-like_sf"/>
</dbReference>
<dbReference type="InterPro" id="IPR030830">
    <property type="entry name" value="Myo_inos_IolC"/>
</dbReference>
<dbReference type="GO" id="GO:0016301">
    <property type="term" value="F:kinase activity"/>
    <property type="evidence" value="ECO:0007669"/>
    <property type="project" value="UniProtKB-KW"/>
</dbReference>
<dbReference type="Pfam" id="PF00294">
    <property type="entry name" value="PfkB"/>
    <property type="match status" value="1"/>
</dbReference>
<evidence type="ECO:0000259" key="6">
    <source>
        <dbReference type="Pfam" id="PF00294"/>
    </source>
</evidence>
<keyword evidence="4 8" id="KW-0418">Kinase</keyword>
<dbReference type="InterPro" id="IPR011611">
    <property type="entry name" value="PfkB_dom"/>
</dbReference>
<protein>
    <submittedName>
        <fullName evidence="8">5-dehydro-2-deoxygluconokinase IolC</fullName>
    </submittedName>
</protein>
<dbReference type="Proteomes" id="UP000032305">
    <property type="component" value="Unassembled WGS sequence"/>
</dbReference>
<dbReference type="SUPFAM" id="SSF53613">
    <property type="entry name" value="Ribokinase-like"/>
    <property type="match status" value="1"/>
</dbReference>
<dbReference type="PANTHER" id="PTHR43085:SF49">
    <property type="entry name" value="5-DEHYDRO-2-DEOXYGLUCONOKINASE"/>
    <property type="match status" value="1"/>
</dbReference>
<feature type="domain" description="Carbohydrate kinase PfkB" evidence="6">
    <location>
        <begin position="3"/>
        <end position="292"/>
    </location>
</feature>
<name>A0A0A1WCF2_9SPHN</name>
<keyword evidence="9" id="KW-1185">Reference proteome</keyword>
<keyword evidence="2" id="KW-0808">Transferase</keyword>
<dbReference type="EMBL" id="BBPI01000097">
    <property type="protein sequence ID" value="GAM02681.1"/>
    <property type="molecule type" value="Genomic_DNA"/>
</dbReference>
<evidence type="ECO:0000259" key="7">
    <source>
        <dbReference type="Pfam" id="PF09863"/>
    </source>
</evidence>
<evidence type="ECO:0000256" key="2">
    <source>
        <dbReference type="ARBA" id="ARBA00022679"/>
    </source>
</evidence>
<evidence type="ECO:0000256" key="1">
    <source>
        <dbReference type="ARBA" id="ARBA00010688"/>
    </source>
</evidence>
<dbReference type="eggNOG" id="COG0524">
    <property type="taxonomic scope" value="Bacteria"/>
</dbReference>
<comment type="similarity">
    <text evidence="1">Belongs to the carbohydrate kinase PfkB family.</text>
</comment>
<evidence type="ECO:0000256" key="4">
    <source>
        <dbReference type="ARBA" id="ARBA00022777"/>
    </source>
</evidence>
<dbReference type="InterPro" id="IPR013785">
    <property type="entry name" value="Aldolase_TIM"/>
</dbReference>
<dbReference type="InterPro" id="IPR029056">
    <property type="entry name" value="Ribokinase-like"/>
</dbReference>
<comment type="caution">
    <text evidence="8">The sequence shown here is derived from an EMBL/GenBank/DDBJ whole genome shotgun (WGS) entry which is preliminary data.</text>
</comment>
<evidence type="ECO:0000256" key="3">
    <source>
        <dbReference type="ARBA" id="ARBA00022741"/>
    </source>
</evidence>
<feature type="domain" description="DUF2090" evidence="7">
    <location>
        <begin position="296"/>
        <end position="603"/>
    </location>
</feature>
<dbReference type="PANTHER" id="PTHR43085">
    <property type="entry name" value="HEXOKINASE FAMILY MEMBER"/>
    <property type="match status" value="1"/>
</dbReference>
<keyword evidence="3" id="KW-0547">Nucleotide-binding</keyword>
<dbReference type="Gene3D" id="2.20.150.10">
    <property type="entry name" value="putative 5-dehydro-2- deoxygluconokinase"/>
    <property type="match status" value="1"/>
</dbReference>
<gene>
    <name evidence="8" type="primary">iolC</name>
    <name evidence="8" type="ORF">SP5_097_00230</name>
</gene>
<accession>A0A0A1WCF2</accession>
<proteinExistence type="inferred from homology"/>
<dbReference type="GO" id="GO:0005524">
    <property type="term" value="F:ATP binding"/>
    <property type="evidence" value="ECO:0007669"/>
    <property type="project" value="UniProtKB-KW"/>
</dbReference>
<keyword evidence="5" id="KW-0067">ATP-binding</keyword>
<dbReference type="Gene3D" id="3.40.1190.20">
    <property type="match status" value="1"/>
</dbReference>
<sequence length="609" mass="65961">MASFAKYVGGSPTNTAIGAVRLGLRAGLLTRVGDDHMGRFVREQLTREGVATDGVVTDRERLTALVILGIQDAETFPLIFYRENCADAALCEEDIDPDYIATAGAVLINGTHLAQPVPRAASLKAARLARAGGGRVVFDIDYRPVLWGLTARDRGETRFVADEVVTATLQSVLPLVDLVVGTEEEIHILGGTVDTIAALRRIRSLCDATVVVKRGAQGCLIVDGPVPATVEDGLVVPGFAVAMFNALGAGDAFMAGFLRGWLHGEPLTVCGLWGNACGALVVSRHGCAPAMPGWRELQMFIATTDRPHRLRDDRRLERVHRTVERGICYDSLMVLAVDHRTHFEELVASLGGESRARVATFKSLVLRATDRLAAGDTGFGVLLDGGDGASALTAAAGLPYWVGRPIEIPGSRPLRFEGDIDPAITLREWPVTQVVKCLVYYRLDDPAELRAAQDRELLRLYEACRATRHEMLLEVIVSAHGPVDARTTADVLAHFYAIGIYPEWWKLEPSDDPAVWSAIARVIEEGDADCRGVLLLGLSATPEVLLERFTVAAACPMVKGFAVGRTIWHKAAADWLAGTIDEEEAVTRIAMNFHVLVDAWRRARAAFPA</sequence>
<evidence type="ECO:0000313" key="8">
    <source>
        <dbReference type="EMBL" id="GAM02681.1"/>
    </source>
</evidence>
<reference evidence="8 9" key="1">
    <citation type="submission" date="2014-11" db="EMBL/GenBank/DDBJ databases">
        <title>Whole genome shotgun sequence of Sphingomonas parapaucimobilis NBRC 15100.</title>
        <authorList>
            <person name="Katano-Makiyama Y."/>
            <person name="Hosoyama A."/>
            <person name="Hashimoto M."/>
            <person name="Hosoyama Y."/>
            <person name="Noguchi M."/>
            <person name="Numata M."/>
            <person name="Tsuchikane K."/>
            <person name="Hirakata S."/>
            <person name="Uohara A."/>
            <person name="Shimodaira J."/>
            <person name="Ohji S."/>
            <person name="Ichikawa N."/>
            <person name="Kimura A."/>
            <person name="Yamazoe A."/>
            <person name="Fujita N."/>
        </authorList>
    </citation>
    <scope>NUCLEOTIDE SEQUENCE [LARGE SCALE GENOMIC DNA]</scope>
    <source>
        <strain evidence="8 9">NBRC 15100</strain>
    </source>
</reference>
<dbReference type="AlphaFoldDB" id="A0A0A1WCF2"/>